<keyword evidence="2" id="KW-0804">Transcription</keyword>
<feature type="domain" description="Tetracyclin repressor-like C-terminal" evidence="3">
    <location>
        <begin position="3"/>
        <end position="64"/>
    </location>
</feature>
<comment type="caution">
    <text evidence="4">The sequence shown here is derived from an EMBL/GenBank/DDBJ whole genome shotgun (WGS) entry which is preliminary data.</text>
</comment>
<dbReference type="SUPFAM" id="SSF48498">
    <property type="entry name" value="Tetracyclin repressor-like, C-terminal domain"/>
    <property type="match status" value="1"/>
</dbReference>
<organism evidence="4 5">
    <name type="scientific">Arthrobacter silviterrae</name>
    <dbReference type="NCBI Taxonomy" id="2026658"/>
    <lineage>
        <taxon>Bacteria</taxon>
        <taxon>Bacillati</taxon>
        <taxon>Actinomycetota</taxon>
        <taxon>Actinomycetes</taxon>
        <taxon>Micrococcales</taxon>
        <taxon>Micrococcaceae</taxon>
        <taxon>Arthrobacter</taxon>
    </lineage>
</organism>
<evidence type="ECO:0000259" key="3">
    <source>
        <dbReference type="Pfam" id="PF16859"/>
    </source>
</evidence>
<dbReference type="InterPro" id="IPR036271">
    <property type="entry name" value="Tet_transcr_reg_TetR-rel_C_sf"/>
</dbReference>
<name>A0ABX0D835_9MICC</name>
<dbReference type="Proteomes" id="UP000479226">
    <property type="component" value="Unassembled WGS sequence"/>
</dbReference>
<dbReference type="EMBL" id="JAAKZI010000007">
    <property type="protein sequence ID" value="NGN83051.1"/>
    <property type="molecule type" value="Genomic_DNA"/>
</dbReference>
<evidence type="ECO:0000256" key="1">
    <source>
        <dbReference type="ARBA" id="ARBA00023015"/>
    </source>
</evidence>
<reference evidence="4 5" key="1">
    <citation type="submission" date="2020-02" db="EMBL/GenBank/DDBJ databases">
        <title>Genome sequence of the type strain DSM 27180 of Arthrobacter silviterrae.</title>
        <authorList>
            <person name="Gao J."/>
            <person name="Sun J."/>
        </authorList>
    </citation>
    <scope>NUCLEOTIDE SEQUENCE [LARGE SCALE GENOMIC DNA]</scope>
    <source>
        <strain evidence="4 5">DSM 27180</strain>
    </source>
</reference>
<keyword evidence="1" id="KW-0805">Transcription regulation</keyword>
<evidence type="ECO:0000313" key="5">
    <source>
        <dbReference type="Proteomes" id="UP000479226"/>
    </source>
</evidence>
<dbReference type="Pfam" id="PF16859">
    <property type="entry name" value="TetR_C_11"/>
    <property type="match status" value="1"/>
</dbReference>
<protein>
    <recommendedName>
        <fullName evidence="3">Tetracyclin repressor-like C-terminal domain-containing protein</fullName>
    </recommendedName>
</protein>
<evidence type="ECO:0000313" key="4">
    <source>
        <dbReference type="EMBL" id="NGN83051.1"/>
    </source>
</evidence>
<sequence>MDEFLSPRRFGAGLIILRVAGRGEIPPNPDVECACDLLTGPLLMRALMPGLLGLDEELVSQTVASAPVHWVFGPAWP</sequence>
<dbReference type="Gene3D" id="1.10.357.10">
    <property type="entry name" value="Tetracycline Repressor, domain 2"/>
    <property type="match status" value="1"/>
</dbReference>
<dbReference type="InterPro" id="IPR011075">
    <property type="entry name" value="TetR_C"/>
</dbReference>
<proteinExistence type="predicted"/>
<evidence type="ECO:0000256" key="2">
    <source>
        <dbReference type="ARBA" id="ARBA00023163"/>
    </source>
</evidence>
<keyword evidence="5" id="KW-1185">Reference proteome</keyword>
<gene>
    <name evidence="4" type="ORF">G6N77_06195</name>
</gene>
<accession>A0ABX0D835</accession>
<dbReference type="RefSeq" id="WP_165181150.1">
    <property type="nucleotide sequence ID" value="NZ_JAAKZI010000007.1"/>
</dbReference>